<evidence type="ECO:0000259" key="3">
    <source>
        <dbReference type="Pfam" id="PF01408"/>
    </source>
</evidence>
<dbReference type="Pfam" id="PF01408">
    <property type="entry name" value="GFO_IDH_MocA"/>
    <property type="match status" value="1"/>
</dbReference>
<dbReference type="Gene3D" id="3.40.50.720">
    <property type="entry name" value="NAD(P)-binding Rossmann-like Domain"/>
    <property type="match status" value="1"/>
</dbReference>
<evidence type="ECO:0000259" key="4">
    <source>
        <dbReference type="Pfam" id="PF02894"/>
    </source>
</evidence>
<evidence type="ECO:0000313" key="5">
    <source>
        <dbReference type="EMBL" id="GIQ67641.1"/>
    </source>
</evidence>
<dbReference type="Proteomes" id="UP000677918">
    <property type="component" value="Unassembled WGS sequence"/>
</dbReference>
<dbReference type="InterPro" id="IPR000683">
    <property type="entry name" value="Gfo/Idh/MocA-like_OxRdtase_N"/>
</dbReference>
<dbReference type="NCBIfam" id="NF008607">
    <property type="entry name" value="PRK11579.1"/>
    <property type="match status" value="1"/>
</dbReference>
<evidence type="ECO:0000256" key="1">
    <source>
        <dbReference type="ARBA" id="ARBA00010928"/>
    </source>
</evidence>
<dbReference type="InterPro" id="IPR004104">
    <property type="entry name" value="Gfo/Idh/MocA-like_OxRdtase_C"/>
</dbReference>
<proteinExistence type="inferred from homology"/>
<dbReference type="Gene3D" id="3.30.360.10">
    <property type="entry name" value="Dihydrodipicolinate Reductase, domain 2"/>
    <property type="match status" value="1"/>
</dbReference>
<dbReference type="EMBL" id="BOVK01000006">
    <property type="protein sequence ID" value="GIQ67641.1"/>
    <property type="molecule type" value="Genomic_DNA"/>
</dbReference>
<dbReference type="PANTHER" id="PTHR43708">
    <property type="entry name" value="CONSERVED EXPRESSED OXIDOREDUCTASE (EUROFUNG)"/>
    <property type="match status" value="1"/>
</dbReference>
<dbReference type="AlphaFoldDB" id="A0A8J4M1L4"/>
<gene>
    <name evidence="5" type="ORF">XYCOK13_04650</name>
</gene>
<protein>
    <submittedName>
        <fullName evidence="5">Oxidoreductase</fullName>
    </submittedName>
</protein>
<dbReference type="Pfam" id="PF02894">
    <property type="entry name" value="GFO_IDH_MocA_C"/>
    <property type="match status" value="1"/>
</dbReference>
<accession>A0A8J4M1L4</accession>
<dbReference type="GO" id="GO:0000166">
    <property type="term" value="F:nucleotide binding"/>
    <property type="evidence" value="ECO:0007669"/>
    <property type="project" value="InterPro"/>
</dbReference>
<dbReference type="InterPro" id="IPR051317">
    <property type="entry name" value="Gfo/Idh/MocA_oxidoreduct"/>
</dbReference>
<comment type="similarity">
    <text evidence="1">Belongs to the Gfo/Idh/MocA family.</text>
</comment>
<dbReference type="PANTHER" id="PTHR43708:SF5">
    <property type="entry name" value="CONSERVED EXPRESSED OXIDOREDUCTASE (EUROFUNG)-RELATED"/>
    <property type="match status" value="1"/>
</dbReference>
<feature type="domain" description="Gfo/Idh/MocA-like oxidoreductase N-terminal" evidence="3">
    <location>
        <begin position="4"/>
        <end position="121"/>
    </location>
</feature>
<feature type="domain" description="Gfo/Idh/MocA-like oxidoreductase C-terminal" evidence="4">
    <location>
        <begin position="133"/>
        <end position="347"/>
    </location>
</feature>
<dbReference type="InterPro" id="IPR036291">
    <property type="entry name" value="NAD(P)-bd_dom_sf"/>
</dbReference>
<keyword evidence="6" id="KW-1185">Reference proteome</keyword>
<keyword evidence="2" id="KW-0560">Oxidoreductase</keyword>
<evidence type="ECO:0000313" key="6">
    <source>
        <dbReference type="Proteomes" id="UP000677918"/>
    </source>
</evidence>
<comment type="caution">
    <text evidence="5">The sequence shown here is derived from an EMBL/GenBank/DDBJ whole genome shotgun (WGS) entry which is preliminary data.</text>
</comment>
<sequence>MRTVNVGLVGYGMAGQVFHASVISSVAGLQLHSVVERRSNQSQERYKHVKVVRSAEELVKDSNIELVVIATPNDSHSALAELALAHGKHVVVDKPFTVSVAEAQRLIRLAKQNGLLLSVFHNRRWDGDFMTVRQLITEGALGRVVEYEAHFDRYRPQLKPGAWREAELPGSGLLYDLGSHLIDQAFQLFGHPQTVYAACKKQRDGAQADDAFEIKLGYDDLTVTLKAGMLVRELGPHFVIHGTKGSFVKYGMDPQEAALKRGEVPGSKSDWGMEPEAQWGTLNAEIAGLHVIGKIETLPGAYERYYADIYESIVEGRVPAVKAEEALAVIRCIELANESQEKRRVVPFDLQLEAD</sequence>
<organism evidence="5 6">
    <name type="scientific">Xylanibacillus composti</name>
    <dbReference type="NCBI Taxonomy" id="1572762"/>
    <lineage>
        <taxon>Bacteria</taxon>
        <taxon>Bacillati</taxon>
        <taxon>Bacillota</taxon>
        <taxon>Bacilli</taxon>
        <taxon>Bacillales</taxon>
        <taxon>Paenibacillaceae</taxon>
        <taxon>Xylanibacillus</taxon>
    </lineage>
</organism>
<dbReference type="GO" id="GO:0016491">
    <property type="term" value="F:oxidoreductase activity"/>
    <property type="evidence" value="ECO:0007669"/>
    <property type="project" value="UniProtKB-KW"/>
</dbReference>
<evidence type="ECO:0000256" key="2">
    <source>
        <dbReference type="ARBA" id="ARBA00023002"/>
    </source>
</evidence>
<name>A0A8J4M1L4_9BACL</name>
<reference evidence="5" key="1">
    <citation type="submission" date="2021-04" db="EMBL/GenBank/DDBJ databases">
        <title>Draft genome sequence of Xylanibacillus composti strain K13.</title>
        <authorList>
            <person name="Uke A."/>
            <person name="Chhe C."/>
            <person name="Baramee S."/>
            <person name="Kosugi A."/>
        </authorList>
    </citation>
    <scope>NUCLEOTIDE SEQUENCE</scope>
    <source>
        <strain evidence="5">K13</strain>
    </source>
</reference>
<dbReference type="SUPFAM" id="SSF51735">
    <property type="entry name" value="NAD(P)-binding Rossmann-fold domains"/>
    <property type="match status" value="1"/>
</dbReference>
<dbReference type="RefSeq" id="WP_213410263.1">
    <property type="nucleotide sequence ID" value="NZ_BOVK01000006.1"/>
</dbReference>